<evidence type="ECO:0008006" key="3">
    <source>
        <dbReference type="Google" id="ProtNLM"/>
    </source>
</evidence>
<name>A0ABV7H9W2_9GAMM</name>
<protein>
    <recommendedName>
        <fullName evidence="3">Lipoprotein</fullName>
    </recommendedName>
</protein>
<dbReference type="RefSeq" id="WP_386717995.1">
    <property type="nucleotide sequence ID" value="NZ_JBHRSZ010000002.1"/>
</dbReference>
<organism evidence="1 2">
    <name type="scientific">Litoribrevibacter euphylliae</name>
    <dbReference type="NCBI Taxonomy" id="1834034"/>
    <lineage>
        <taxon>Bacteria</taxon>
        <taxon>Pseudomonadati</taxon>
        <taxon>Pseudomonadota</taxon>
        <taxon>Gammaproteobacteria</taxon>
        <taxon>Oceanospirillales</taxon>
        <taxon>Oceanospirillaceae</taxon>
        <taxon>Litoribrevibacter</taxon>
    </lineage>
</organism>
<evidence type="ECO:0000313" key="1">
    <source>
        <dbReference type="EMBL" id="MFC3150704.1"/>
    </source>
</evidence>
<evidence type="ECO:0000313" key="2">
    <source>
        <dbReference type="Proteomes" id="UP001595476"/>
    </source>
</evidence>
<reference evidence="2" key="1">
    <citation type="journal article" date="2019" name="Int. J. Syst. Evol. Microbiol.">
        <title>The Global Catalogue of Microorganisms (GCM) 10K type strain sequencing project: providing services to taxonomists for standard genome sequencing and annotation.</title>
        <authorList>
            <consortium name="The Broad Institute Genomics Platform"/>
            <consortium name="The Broad Institute Genome Sequencing Center for Infectious Disease"/>
            <person name="Wu L."/>
            <person name="Ma J."/>
        </authorList>
    </citation>
    <scope>NUCLEOTIDE SEQUENCE [LARGE SCALE GENOMIC DNA]</scope>
    <source>
        <strain evidence="2">KCTC 52438</strain>
    </source>
</reference>
<sequence length="201" mass="22918">MKRVFGYMKKLTGLCLLSSFLSGCVYYHSPNYRSPETPGQRVSDTHYGSLNTEGEAVKYNIGFVFDYDYRNGSRPEYPTGRDFTLTKEYSAFADSEEFKKNPTQFIPGYRRVSGFEYAGTWEFDKASCSLSLGNEETGFLVNMTGKVDRCYETVSGSGRYVTRMAYIVVESTLPELEGKVFQGKTSDFICRLDEYLKEHTL</sequence>
<keyword evidence="2" id="KW-1185">Reference proteome</keyword>
<gene>
    <name evidence="1" type="ORF">ACFOEK_06680</name>
</gene>
<accession>A0ABV7H9W2</accession>
<dbReference type="EMBL" id="JBHRSZ010000002">
    <property type="protein sequence ID" value="MFC3150704.1"/>
    <property type="molecule type" value="Genomic_DNA"/>
</dbReference>
<dbReference type="PROSITE" id="PS51257">
    <property type="entry name" value="PROKAR_LIPOPROTEIN"/>
    <property type="match status" value="1"/>
</dbReference>
<dbReference type="Proteomes" id="UP001595476">
    <property type="component" value="Unassembled WGS sequence"/>
</dbReference>
<proteinExistence type="predicted"/>
<comment type="caution">
    <text evidence="1">The sequence shown here is derived from an EMBL/GenBank/DDBJ whole genome shotgun (WGS) entry which is preliminary data.</text>
</comment>